<dbReference type="EMBL" id="JAUSUB010000034">
    <property type="protein sequence ID" value="MDQ0273154.1"/>
    <property type="molecule type" value="Genomic_DNA"/>
</dbReference>
<reference evidence="2 3" key="1">
    <citation type="submission" date="2023-07" db="EMBL/GenBank/DDBJ databases">
        <title>Genomic Encyclopedia of Type Strains, Phase IV (KMG-IV): sequencing the most valuable type-strain genomes for metagenomic binning, comparative biology and taxonomic classification.</title>
        <authorList>
            <person name="Goeker M."/>
        </authorList>
    </citation>
    <scope>NUCLEOTIDE SEQUENCE [LARGE SCALE GENOMIC DNA]</scope>
    <source>
        <strain evidence="2 3">DSM 23494</strain>
    </source>
</reference>
<gene>
    <name evidence="2" type="ORF">J2S17_005075</name>
</gene>
<feature type="transmembrane region" description="Helical" evidence="1">
    <location>
        <begin position="20"/>
        <end position="38"/>
    </location>
</feature>
<dbReference type="Proteomes" id="UP001238088">
    <property type="component" value="Unassembled WGS sequence"/>
</dbReference>
<proteinExistence type="predicted"/>
<name>A0ABU0AQK4_9BACI</name>
<keyword evidence="1" id="KW-0472">Membrane</keyword>
<keyword evidence="1" id="KW-0812">Transmembrane</keyword>
<evidence type="ECO:0000313" key="3">
    <source>
        <dbReference type="Proteomes" id="UP001238088"/>
    </source>
</evidence>
<comment type="caution">
    <text evidence="2">The sequence shown here is derived from an EMBL/GenBank/DDBJ whole genome shotgun (WGS) entry which is preliminary data.</text>
</comment>
<sequence length="39" mass="4261">MHNEEPEVSKGAIHYSKTAALISIVFLSIVLIIPIISLL</sequence>
<keyword evidence="1" id="KW-1133">Transmembrane helix</keyword>
<organism evidence="2 3">
    <name type="scientific">Cytobacillus purgationiresistens</name>
    <dbReference type="NCBI Taxonomy" id="863449"/>
    <lineage>
        <taxon>Bacteria</taxon>
        <taxon>Bacillati</taxon>
        <taxon>Bacillota</taxon>
        <taxon>Bacilli</taxon>
        <taxon>Bacillales</taxon>
        <taxon>Bacillaceae</taxon>
        <taxon>Cytobacillus</taxon>
    </lineage>
</organism>
<protein>
    <submittedName>
        <fullName evidence="2">Uncharacterized protein</fullName>
    </submittedName>
</protein>
<keyword evidence="3" id="KW-1185">Reference proteome</keyword>
<evidence type="ECO:0000256" key="1">
    <source>
        <dbReference type="SAM" id="Phobius"/>
    </source>
</evidence>
<evidence type="ECO:0000313" key="2">
    <source>
        <dbReference type="EMBL" id="MDQ0273154.1"/>
    </source>
</evidence>
<accession>A0ABU0AQK4</accession>